<dbReference type="EMBL" id="JABBWG010000023">
    <property type="protein sequence ID" value="KAG1813614.1"/>
    <property type="molecule type" value="Genomic_DNA"/>
</dbReference>
<feature type="compositionally biased region" description="Polar residues" evidence="2">
    <location>
        <begin position="441"/>
        <end position="457"/>
    </location>
</feature>
<accession>A0A9P7E8M9</accession>
<evidence type="ECO:0000256" key="1">
    <source>
        <dbReference type="SAM" id="Coils"/>
    </source>
</evidence>
<reference evidence="3" key="1">
    <citation type="journal article" date="2020" name="New Phytol.">
        <title>Comparative genomics reveals dynamic genome evolution in host specialist ectomycorrhizal fungi.</title>
        <authorList>
            <person name="Lofgren L.A."/>
            <person name="Nguyen N.H."/>
            <person name="Vilgalys R."/>
            <person name="Ruytinx J."/>
            <person name="Liao H.L."/>
            <person name="Branco S."/>
            <person name="Kuo A."/>
            <person name="LaButti K."/>
            <person name="Lipzen A."/>
            <person name="Andreopoulos W."/>
            <person name="Pangilinan J."/>
            <person name="Riley R."/>
            <person name="Hundley H."/>
            <person name="Na H."/>
            <person name="Barry K."/>
            <person name="Grigoriev I.V."/>
            <person name="Stajich J.E."/>
            <person name="Kennedy P.G."/>
        </authorList>
    </citation>
    <scope>NUCLEOTIDE SEQUENCE</scope>
    <source>
        <strain evidence="3">MN1</strain>
    </source>
</reference>
<feature type="compositionally biased region" description="Basic and acidic residues" evidence="2">
    <location>
        <begin position="516"/>
        <end position="528"/>
    </location>
</feature>
<comment type="caution">
    <text evidence="3">The sequence shown here is derived from an EMBL/GenBank/DDBJ whole genome shotgun (WGS) entry which is preliminary data.</text>
</comment>
<feature type="compositionally biased region" description="Polar residues" evidence="2">
    <location>
        <begin position="327"/>
        <end position="336"/>
    </location>
</feature>
<evidence type="ECO:0000313" key="4">
    <source>
        <dbReference type="Proteomes" id="UP000807769"/>
    </source>
</evidence>
<feature type="region of interest" description="Disordered" evidence="2">
    <location>
        <begin position="75"/>
        <end position="568"/>
    </location>
</feature>
<feature type="coiled-coil region" evidence="1">
    <location>
        <begin position="801"/>
        <end position="835"/>
    </location>
</feature>
<evidence type="ECO:0008006" key="5">
    <source>
        <dbReference type="Google" id="ProtNLM"/>
    </source>
</evidence>
<dbReference type="Proteomes" id="UP000807769">
    <property type="component" value="Unassembled WGS sequence"/>
</dbReference>
<feature type="compositionally biased region" description="Basic residues" evidence="2">
    <location>
        <begin position="78"/>
        <end position="88"/>
    </location>
</feature>
<feature type="compositionally biased region" description="Basic and acidic residues" evidence="2">
    <location>
        <begin position="541"/>
        <end position="558"/>
    </location>
</feature>
<feature type="coiled-coil region" evidence="1">
    <location>
        <begin position="881"/>
        <end position="950"/>
    </location>
</feature>
<feature type="compositionally biased region" description="Polar residues" evidence="2">
    <location>
        <begin position="471"/>
        <end position="493"/>
    </location>
</feature>
<feature type="compositionally biased region" description="Polar residues" evidence="2">
    <location>
        <begin position="262"/>
        <end position="280"/>
    </location>
</feature>
<feature type="coiled-coil region" evidence="1">
    <location>
        <begin position="1176"/>
        <end position="1203"/>
    </location>
</feature>
<organism evidence="3 4">
    <name type="scientific">Suillus subaureus</name>
    <dbReference type="NCBI Taxonomy" id="48587"/>
    <lineage>
        <taxon>Eukaryota</taxon>
        <taxon>Fungi</taxon>
        <taxon>Dikarya</taxon>
        <taxon>Basidiomycota</taxon>
        <taxon>Agaricomycotina</taxon>
        <taxon>Agaricomycetes</taxon>
        <taxon>Agaricomycetidae</taxon>
        <taxon>Boletales</taxon>
        <taxon>Suillineae</taxon>
        <taxon>Suillaceae</taxon>
        <taxon>Suillus</taxon>
    </lineage>
</organism>
<feature type="compositionally biased region" description="Polar residues" evidence="2">
    <location>
        <begin position="776"/>
        <end position="789"/>
    </location>
</feature>
<feature type="region of interest" description="Disordered" evidence="2">
    <location>
        <begin position="712"/>
        <end position="746"/>
    </location>
</feature>
<dbReference type="OrthoDB" id="3647690at2759"/>
<feature type="compositionally biased region" description="Polar residues" evidence="2">
    <location>
        <begin position="195"/>
        <end position="205"/>
    </location>
</feature>
<keyword evidence="4" id="KW-1185">Reference proteome</keyword>
<feature type="compositionally biased region" description="Pro residues" evidence="2">
    <location>
        <begin position="406"/>
        <end position="418"/>
    </location>
</feature>
<dbReference type="CDD" id="cd00024">
    <property type="entry name" value="CD_CSD"/>
    <property type="match status" value="1"/>
</dbReference>
<feature type="compositionally biased region" description="Polar residues" evidence="2">
    <location>
        <begin position="89"/>
        <end position="111"/>
    </location>
</feature>
<evidence type="ECO:0000313" key="3">
    <source>
        <dbReference type="EMBL" id="KAG1813614.1"/>
    </source>
</evidence>
<feature type="compositionally biased region" description="Basic and acidic residues" evidence="2">
    <location>
        <begin position="239"/>
        <end position="253"/>
    </location>
</feature>
<dbReference type="GeneID" id="64637126"/>
<feature type="region of interest" description="Disordered" evidence="2">
    <location>
        <begin position="761"/>
        <end position="795"/>
    </location>
</feature>
<evidence type="ECO:0000256" key="2">
    <source>
        <dbReference type="SAM" id="MobiDB-lite"/>
    </source>
</evidence>
<dbReference type="RefSeq" id="XP_041191375.1">
    <property type="nucleotide sequence ID" value="XM_041343110.1"/>
</dbReference>
<name>A0A9P7E8M9_9AGAM</name>
<feature type="region of interest" description="Disordered" evidence="2">
    <location>
        <begin position="1"/>
        <end position="23"/>
    </location>
</feature>
<sequence>MSTQAEPPAGELSEFETQFEPRSNDDDALWEVIEIVAERGKKYRVRWAGNDPKTGRPWPLDWVPKHDCTDHLVEEWKRKKAVKGRRSNKTGGQKTASRASTFSKVSATSTSRKSRSLAGESVLNLTDYDEPPRAQPLAISKTQSSSSKRKHADMAKEPSNLSDSVDPSEPEHPKKKKKLVTGEPTSMKLKRKATQRTPASHSQFIESDADDNIAAAGGVGDGIPITRVGPPTRKRPVPKSKDDVLSSVTDHHRVTTTVTVQKPEQSSGSSRNGQPFSKNQPDVIELSSTEEADLLLKSKKPPISRFADRKTASKTAPQETTAKHVVAQSSVRSHITTPAILHSRKSSSVSPLPLRRQPSLSPGARARLEIFDCMMGIGSDNGDGDPYANMGENADYGAADPYDTPLGPPPKSSTPPPTTATTAGRKKPTGDSPFSGIVPETESSQSQPSLPNHITNGKRTDQPPPLKQPSLPRSTSRKSQSASVLPTVASSSEVPLRPRKPPAGPVPRISPHTFRKTVESLTTEHDNEPPMSSIESFPSPQKDKGKQRCSGPDKRSSDEDPVPGVTDAELKARGKALYERALRKKELLQVTDKPPKKTINDLVRSRVPLAMTSKDKQSGPDTHPFASNNGVHEGEFEIVQQMEDAYVDLSGGNSTTIDTFTQSGPQDKEAQRILLREEEEECTQEALLSGNPALLVPKVDVVEKFEARRQELAIDDTEMGNNDDGVQPPPVPAEPGGSNHKTNQPSTHIDDLQVASMIANPSQGQRQGRDDEDFDTSNIHLNSSPTRSVPQHDSDATVRRLNQALTTLHKKSDEIQALQAALALEREKTSKLEAEVKAVWQSPSTAGQEGIAPSAQPVGAMQTNSAVSELADMRVKWNQEREVWEAGRRNWEEEIVRLTAERDRFETNARSVDELKASWDADQATFRRERELWENERKKLDLQVAEMLGERIGWVEERDRLAAQIESLTETGATFKAVRAQWEQEQTIIMVERAAWVEERESWAQQRTASARERALWDIHREAMELRSIKWEADHAEWVRGKELWESEREKWSAERASMIEAHEALVADVTRSNSSLDALTRSKSLAEKDRDFFRDQYTQASGFVSATRTENIELEQKAKVAEGQARDGVALIKHMFESQIKALKEDVDRWRGVSALLQEKDRRTDDLIRRRAAEHPELAERCRQLERQVDSLRADLIELGRVHQKSSVEPDKIQDLKLSEPREHNRVPDFHSVKLSYTELEPGEIIELNGLSDPDTSFLSQADALEVDVNSEEAEEEECGLYPCKWKTGADIIGQCQQSFDCREAHA</sequence>
<feature type="compositionally biased region" description="Low complexity" evidence="2">
    <location>
        <begin position="346"/>
        <end position="362"/>
    </location>
</feature>
<feature type="region of interest" description="Disordered" evidence="2">
    <location>
        <begin position="611"/>
        <end position="630"/>
    </location>
</feature>
<proteinExistence type="predicted"/>
<protein>
    <recommendedName>
        <fullName evidence="5">Chromo domain-containing protein</fullName>
    </recommendedName>
</protein>
<keyword evidence="1" id="KW-0175">Coiled coil</keyword>
<gene>
    <name evidence="3" type="ORF">BJ212DRAFT_401711</name>
</gene>